<gene>
    <name evidence="2" type="ORF">TWF694_008171</name>
</gene>
<protein>
    <recommendedName>
        <fullName evidence="1">CHAT domain-containing protein</fullName>
    </recommendedName>
</protein>
<evidence type="ECO:0000313" key="3">
    <source>
        <dbReference type="Proteomes" id="UP001365542"/>
    </source>
</evidence>
<reference evidence="2 3" key="1">
    <citation type="submission" date="2019-10" db="EMBL/GenBank/DDBJ databases">
        <authorList>
            <person name="Palmer J.M."/>
        </authorList>
    </citation>
    <scope>NUCLEOTIDE SEQUENCE [LARGE SCALE GENOMIC DNA]</scope>
    <source>
        <strain evidence="2 3">TWF694</strain>
    </source>
</reference>
<evidence type="ECO:0000259" key="1">
    <source>
        <dbReference type="Pfam" id="PF12770"/>
    </source>
</evidence>
<comment type="caution">
    <text evidence="2">The sequence shown here is derived from an EMBL/GenBank/DDBJ whole genome shotgun (WGS) entry which is preliminary data.</text>
</comment>
<proteinExistence type="predicted"/>
<evidence type="ECO:0000313" key="2">
    <source>
        <dbReference type="EMBL" id="KAK6540781.1"/>
    </source>
</evidence>
<sequence length="1411" mass="158532">MALDQSGNEGVATGSWIDVAEKHQLHSNDLYSTFANDGEIEWFIYSSFLVFQQQGSQNHLELAITTAKRWAEAISDDKSEAERRNTVLSSLIAQRASVPESSAPKPDVYEFDQEDSVREVMVRQIIRSGVGLDHLKFFVATQLVRFEKTENLPRADRALRFLRGLAAEHSDDTALQIEIFTGYSLLMLGRLNKASTPIPTPERPLLAELIKSSNDSSISDLNKARLSCNNLIENTMIDYVLSLNQPEDFHELTDAFEESLAGQRPSGSKFGLHKILSHAGVLFLRRYRTSESIHDVNMAIYHFKSAIELTPMEESNNLLVYEHTIASTFFLRWKLTKDETDLDPAIEWREKAFFASSDHNFAKETVDQFVTILVERYLKSEQFSDLDLAFKAVSLVVANETTENRQQQLPNIDLLKYLLDIECSEKQGNQNLLKLAVQASRLALDIDPSNLVYLEETADWFSRYALESGNLEDHQNARDAYETALEVAILKGDHTIRLKLLSSLSIRVLQIFNITRDLALLESLYKMIQDFESIPGLEPSLRGAALVLQITVLSARYEESGHGKDLQLALELSEEASPLVDQDTYYARMLRSSYPGLAATQFEAVRSSSDLDRAVAMAYETIERFKSGKTNPTDQVDLTVAGHALMIKYTFTKELPYLQGSVEANEMALKFIDQSFGYRDSDFVVILNYTNCLTMLYDSTPDASAAEKAIGHLLDVLRSPNIPELIAYLCRGTLSHIYCSMYDRTSNPDHLQSACQTIDEAIDMGQHQHHPKRADIFFRAGMNYTKQYRLKGKWQDLEKAAGYFEEGMTSPVSVPTIRLENAVAAGTELSRAVHVEKLSGALAWERPYHFLKAAVEILAKLNPRSISSEDMQTGLSRNPGLARNAAAVALNAERTAREAFELLELGRGVISGLLLDLRTDLSELQNSHPDLAAEFISVRQQLDGTGDLDNAEVSSTKLLNESSKRLHLDKRFDEIIDKIRSLPGFEDFLRSSSLDEIKNISDRDPIVIINVSYLRCDAFIIDPRRLQDTEDSDCGILSVIELPRLREEDITLKVDEMRREGIKSSTLRWLWNVAASPILEHLKFVRTPSRERDWPHVRWILTGPLSHLPIHAAGDHTTQNTVLDRVISSYASSVKSLVHNSKRLPENVRLPSTPPDQRYPNGTAMMISMKTTPGLESGDLVYAEEEIKMLRDLCPGLGLQPSTPEAKRQDVLQALPDCKIFHFAGHGNTNAREPSQSHLLLKDYQTKPLTMADLRATKLQEKAPFLAYLSACSTSANLANRLADEGINLANAFQLAGFRHVIGTLWDVSDRYCVHIAKVLYETLQERGMNDAAVRWGLHRAVRELRDELIALETTAVAIIRLFGGAKVMDGEARGGTKSRASFLVNAKKKQPVRYVETSIKFWAPYVHVGI</sequence>
<feature type="domain" description="CHAT" evidence="1">
    <location>
        <begin position="1066"/>
        <end position="1410"/>
    </location>
</feature>
<dbReference type="InterPro" id="IPR024983">
    <property type="entry name" value="CHAT_dom"/>
</dbReference>
<dbReference type="EMBL" id="JAVHJO010000004">
    <property type="protein sequence ID" value="KAK6540781.1"/>
    <property type="molecule type" value="Genomic_DNA"/>
</dbReference>
<organism evidence="2 3">
    <name type="scientific">Orbilia ellipsospora</name>
    <dbReference type="NCBI Taxonomy" id="2528407"/>
    <lineage>
        <taxon>Eukaryota</taxon>
        <taxon>Fungi</taxon>
        <taxon>Dikarya</taxon>
        <taxon>Ascomycota</taxon>
        <taxon>Pezizomycotina</taxon>
        <taxon>Orbiliomycetes</taxon>
        <taxon>Orbiliales</taxon>
        <taxon>Orbiliaceae</taxon>
        <taxon>Orbilia</taxon>
    </lineage>
</organism>
<dbReference type="Pfam" id="PF12770">
    <property type="entry name" value="CHAT"/>
    <property type="match status" value="1"/>
</dbReference>
<accession>A0AAV9XFQ2</accession>
<name>A0AAV9XFQ2_9PEZI</name>
<dbReference type="Proteomes" id="UP001365542">
    <property type="component" value="Unassembled WGS sequence"/>
</dbReference>
<keyword evidence="3" id="KW-1185">Reference proteome</keyword>